<protein>
    <submittedName>
        <fullName evidence="2">Uncharacterized protein</fullName>
    </submittedName>
</protein>
<feature type="region of interest" description="Disordered" evidence="1">
    <location>
        <begin position="1"/>
        <end position="30"/>
    </location>
</feature>
<dbReference type="EMBL" id="KK852830">
    <property type="protein sequence ID" value="KDR15331.1"/>
    <property type="molecule type" value="Genomic_DNA"/>
</dbReference>
<dbReference type="InParanoid" id="A0A067QXX9"/>
<proteinExistence type="predicted"/>
<keyword evidence="3" id="KW-1185">Reference proteome</keyword>
<organism evidence="2 3">
    <name type="scientific">Zootermopsis nevadensis</name>
    <name type="common">Dampwood termite</name>
    <dbReference type="NCBI Taxonomy" id="136037"/>
    <lineage>
        <taxon>Eukaryota</taxon>
        <taxon>Metazoa</taxon>
        <taxon>Ecdysozoa</taxon>
        <taxon>Arthropoda</taxon>
        <taxon>Hexapoda</taxon>
        <taxon>Insecta</taxon>
        <taxon>Pterygota</taxon>
        <taxon>Neoptera</taxon>
        <taxon>Polyneoptera</taxon>
        <taxon>Dictyoptera</taxon>
        <taxon>Blattodea</taxon>
        <taxon>Blattoidea</taxon>
        <taxon>Termitoidae</taxon>
        <taxon>Termopsidae</taxon>
        <taxon>Zootermopsis</taxon>
    </lineage>
</organism>
<dbReference type="AlphaFoldDB" id="A0A067QXX9"/>
<evidence type="ECO:0000313" key="3">
    <source>
        <dbReference type="Proteomes" id="UP000027135"/>
    </source>
</evidence>
<feature type="compositionally biased region" description="Polar residues" evidence="1">
    <location>
        <begin position="1"/>
        <end position="14"/>
    </location>
</feature>
<accession>A0A067QXX9</accession>
<evidence type="ECO:0000313" key="2">
    <source>
        <dbReference type="EMBL" id="KDR15331.1"/>
    </source>
</evidence>
<evidence type="ECO:0000256" key="1">
    <source>
        <dbReference type="SAM" id="MobiDB-lite"/>
    </source>
</evidence>
<gene>
    <name evidence="2" type="ORF">L798_10483</name>
</gene>
<reference evidence="2 3" key="1">
    <citation type="journal article" date="2014" name="Nat. Commun.">
        <title>Molecular traces of alternative social organization in a termite genome.</title>
        <authorList>
            <person name="Terrapon N."/>
            <person name="Li C."/>
            <person name="Robertson H.M."/>
            <person name="Ji L."/>
            <person name="Meng X."/>
            <person name="Booth W."/>
            <person name="Chen Z."/>
            <person name="Childers C.P."/>
            <person name="Glastad K.M."/>
            <person name="Gokhale K."/>
            <person name="Gowin J."/>
            <person name="Gronenberg W."/>
            <person name="Hermansen R.A."/>
            <person name="Hu H."/>
            <person name="Hunt B.G."/>
            <person name="Huylmans A.K."/>
            <person name="Khalil S.M."/>
            <person name="Mitchell R.D."/>
            <person name="Munoz-Torres M.C."/>
            <person name="Mustard J.A."/>
            <person name="Pan H."/>
            <person name="Reese J.T."/>
            <person name="Scharf M.E."/>
            <person name="Sun F."/>
            <person name="Vogel H."/>
            <person name="Xiao J."/>
            <person name="Yang W."/>
            <person name="Yang Z."/>
            <person name="Yang Z."/>
            <person name="Zhou J."/>
            <person name="Zhu J."/>
            <person name="Brent C.S."/>
            <person name="Elsik C.G."/>
            <person name="Goodisman M.A."/>
            <person name="Liberles D.A."/>
            <person name="Roe R.M."/>
            <person name="Vargo E.L."/>
            <person name="Vilcinskas A."/>
            <person name="Wang J."/>
            <person name="Bornberg-Bauer E."/>
            <person name="Korb J."/>
            <person name="Zhang G."/>
            <person name="Liebig J."/>
        </authorList>
    </citation>
    <scope>NUCLEOTIDE SEQUENCE [LARGE SCALE GENOMIC DNA]</scope>
    <source>
        <tissue evidence="2">Whole organism</tissue>
    </source>
</reference>
<sequence>MFRNLNQRLGQTVGPNGRGELRRPWTEYGPESHRRRSRWFIQGQEMGKVDGEGLANKSLYGQTGMSSFWSIGRKIWIIQRKGEKVVPLGDGQCGGETICGWGSVTTGAGRRDGRSQMKLWS</sequence>
<name>A0A067QXX9_ZOONE</name>
<dbReference type="Proteomes" id="UP000027135">
    <property type="component" value="Unassembled WGS sequence"/>
</dbReference>